<evidence type="ECO:0000313" key="2">
    <source>
        <dbReference type="Proteomes" id="UP001152523"/>
    </source>
</evidence>
<keyword evidence="2" id="KW-1185">Reference proteome</keyword>
<gene>
    <name evidence="1" type="ORF">CEPIT_LOCUS35860</name>
</gene>
<reference evidence="1" key="1">
    <citation type="submission" date="2022-07" db="EMBL/GenBank/DDBJ databases">
        <authorList>
            <person name="Macas J."/>
            <person name="Novak P."/>
            <person name="Neumann P."/>
        </authorList>
    </citation>
    <scope>NUCLEOTIDE SEQUENCE</scope>
</reference>
<organism evidence="1 2">
    <name type="scientific">Cuscuta epithymum</name>
    <dbReference type="NCBI Taxonomy" id="186058"/>
    <lineage>
        <taxon>Eukaryota</taxon>
        <taxon>Viridiplantae</taxon>
        <taxon>Streptophyta</taxon>
        <taxon>Embryophyta</taxon>
        <taxon>Tracheophyta</taxon>
        <taxon>Spermatophyta</taxon>
        <taxon>Magnoliopsida</taxon>
        <taxon>eudicotyledons</taxon>
        <taxon>Gunneridae</taxon>
        <taxon>Pentapetalae</taxon>
        <taxon>asterids</taxon>
        <taxon>lamiids</taxon>
        <taxon>Solanales</taxon>
        <taxon>Convolvulaceae</taxon>
        <taxon>Cuscuteae</taxon>
        <taxon>Cuscuta</taxon>
        <taxon>Cuscuta subgen. Cuscuta</taxon>
    </lineage>
</organism>
<protein>
    <submittedName>
        <fullName evidence="1">Uncharacterized protein</fullName>
    </submittedName>
</protein>
<dbReference type="AlphaFoldDB" id="A0AAV0FNN3"/>
<proteinExistence type="predicted"/>
<comment type="caution">
    <text evidence="1">The sequence shown here is derived from an EMBL/GenBank/DDBJ whole genome shotgun (WGS) entry which is preliminary data.</text>
</comment>
<dbReference type="EMBL" id="CAMAPF010000999">
    <property type="protein sequence ID" value="CAH9137208.1"/>
    <property type="molecule type" value="Genomic_DNA"/>
</dbReference>
<name>A0AAV0FNN3_9ASTE</name>
<dbReference type="Proteomes" id="UP001152523">
    <property type="component" value="Unassembled WGS sequence"/>
</dbReference>
<evidence type="ECO:0000313" key="1">
    <source>
        <dbReference type="EMBL" id="CAH9137208.1"/>
    </source>
</evidence>
<sequence length="134" mass="15658">MCRISSLTGEYSEWLSISLRKLMGFILIPYEIISDQKNSDQIRNIQIRSGTFRSDQEHSDQIRNIQIRSGTFRSDQEHSDQIRNIQIRSDQIRSAKFRSDQIKKIHIRSDQNLKNSDQKHSDQGSICFIVSQTS</sequence>
<accession>A0AAV0FNN3</accession>